<evidence type="ECO:0000313" key="3">
    <source>
        <dbReference type="Proteomes" id="UP000287651"/>
    </source>
</evidence>
<proteinExistence type="predicted"/>
<accession>A0A427B9Y4</accession>
<reference evidence="2 3" key="1">
    <citation type="journal article" date="2014" name="Agronomy (Basel)">
        <title>A Draft Genome Sequence for Ensete ventricosum, the Drought-Tolerant Tree Against Hunger.</title>
        <authorList>
            <person name="Harrison J."/>
            <person name="Moore K.A."/>
            <person name="Paszkiewicz K."/>
            <person name="Jones T."/>
            <person name="Grant M."/>
            <person name="Ambacheew D."/>
            <person name="Muzemil S."/>
            <person name="Studholme D.J."/>
        </authorList>
    </citation>
    <scope>NUCLEOTIDE SEQUENCE [LARGE SCALE GENOMIC DNA]</scope>
</reference>
<sequence>MRPVSAPPTTSDPSPKGPSHHHGGRRVVGADAFRWDWRIPLGKSREKRRESPLAYPKSHTWRSLNRSFDPHFLPTKARNRPLLVRSLAGLLTRNVLHLTVHLDQDHMNGDQIVDHWDDHAIARTGGAFPSNGSSGPHRGTSPPLFPSLAGDT</sequence>
<dbReference type="EMBL" id="AMZH03000143">
    <property type="protein sequence ID" value="RRT85279.1"/>
    <property type="molecule type" value="Genomic_DNA"/>
</dbReference>
<dbReference type="AlphaFoldDB" id="A0A427B9Y4"/>
<dbReference type="Proteomes" id="UP000287651">
    <property type="component" value="Unassembled WGS sequence"/>
</dbReference>
<evidence type="ECO:0000256" key="1">
    <source>
        <dbReference type="SAM" id="MobiDB-lite"/>
    </source>
</evidence>
<feature type="region of interest" description="Disordered" evidence="1">
    <location>
        <begin position="1"/>
        <end position="25"/>
    </location>
</feature>
<evidence type="ECO:0000313" key="2">
    <source>
        <dbReference type="EMBL" id="RRT85279.1"/>
    </source>
</evidence>
<name>A0A427B9Y4_ENSVE</name>
<protein>
    <submittedName>
        <fullName evidence="2">Uncharacterized protein</fullName>
    </submittedName>
</protein>
<comment type="caution">
    <text evidence="2">The sequence shown here is derived from an EMBL/GenBank/DDBJ whole genome shotgun (WGS) entry which is preliminary data.</text>
</comment>
<gene>
    <name evidence="2" type="ORF">B296_00010661</name>
</gene>
<organism evidence="2 3">
    <name type="scientific">Ensete ventricosum</name>
    <name type="common">Abyssinian banana</name>
    <name type="synonym">Musa ensete</name>
    <dbReference type="NCBI Taxonomy" id="4639"/>
    <lineage>
        <taxon>Eukaryota</taxon>
        <taxon>Viridiplantae</taxon>
        <taxon>Streptophyta</taxon>
        <taxon>Embryophyta</taxon>
        <taxon>Tracheophyta</taxon>
        <taxon>Spermatophyta</taxon>
        <taxon>Magnoliopsida</taxon>
        <taxon>Liliopsida</taxon>
        <taxon>Zingiberales</taxon>
        <taxon>Musaceae</taxon>
        <taxon>Ensete</taxon>
    </lineage>
</organism>
<feature type="region of interest" description="Disordered" evidence="1">
    <location>
        <begin position="125"/>
        <end position="152"/>
    </location>
</feature>